<dbReference type="GO" id="GO:0005829">
    <property type="term" value="C:cytosol"/>
    <property type="evidence" value="ECO:0007669"/>
    <property type="project" value="TreeGrafter"/>
</dbReference>
<dbReference type="Pfam" id="PF24987">
    <property type="entry name" value="HEAT_EF3_N"/>
    <property type="match status" value="1"/>
</dbReference>
<dbReference type="SUPFAM" id="SSF48371">
    <property type="entry name" value="ARM repeat"/>
    <property type="match status" value="1"/>
</dbReference>
<sequence>MQIEAQTLVSKLLDQLTKIDKYGERRGAAFGLAGVVKGFGISCLKKYEIVIKLREAFADRISEKHREGALLAFECLCENLGILFEPYVIQMLPLLLVSFSDRVIAVREAAERAAHAMMSQLSPQGVKLVLPSLLKSIEHEDCQTKQGSLQLLGYMADHAPQQLYEYLADHVPEELSQYLLRIVPKLTEFHLYIKDNLILLLLTFDW</sequence>
<keyword evidence="3" id="KW-1185">Reference proteome</keyword>
<evidence type="ECO:0000256" key="1">
    <source>
        <dbReference type="ARBA" id="ARBA00022737"/>
    </source>
</evidence>
<evidence type="ECO:0000313" key="2">
    <source>
        <dbReference type="EMBL" id="KAI9184895.1"/>
    </source>
</evidence>
<dbReference type="GO" id="GO:0034198">
    <property type="term" value="P:cellular response to amino acid starvation"/>
    <property type="evidence" value="ECO:0007669"/>
    <property type="project" value="TreeGrafter"/>
</dbReference>
<dbReference type="InterPro" id="IPR011989">
    <property type="entry name" value="ARM-like"/>
</dbReference>
<keyword evidence="1" id="KW-0677">Repeat</keyword>
<evidence type="ECO:0000313" key="3">
    <source>
        <dbReference type="Proteomes" id="UP001064489"/>
    </source>
</evidence>
<evidence type="ECO:0008006" key="4">
    <source>
        <dbReference type="Google" id="ProtNLM"/>
    </source>
</evidence>
<dbReference type="Gene3D" id="1.25.10.10">
    <property type="entry name" value="Leucine-rich Repeat Variant"/>
    <property type="match status" value="1"/>
</dbReference>
<gene>
    <name evidence="2" type="ORF">LWI28_002257</name>
</gene>
<dbReference type="PANTHER" id="PTHR23346:SF7">
    <property type="entry name" value="STALLED RIBOSOME SENSOR GCN1"/>
    <property type="match status" value="1"/>
</dbReference>
<accession>A0AAD5J7A5</accession>
<protein>
    <recommendedName>
        <fullName evidence="4">TOG domain-containing protein</fullName>
    </recommendedName>
</protein>
<dbReference type="GO" id="GO:0019887">
    <property type="term" value="F:protein kinase regulator activity"/>
    <property type="evidence" value="ECO:0007669"/>
    <property type="project" value="TreeGrafter"/>
</dbReference>
<dbReference type="Proteomes" id="UP001064489">
    <property type="component" value="Chromosome 3"/>
</dbReference>
<proteinExistence type="predicted"/>
<reference evidence="2" key="2">
    <citation type="submission" date="2023-02" db="EMBL/GenBank/DDBJ databases">
        <authorList>
            <person name="Swenson N.G."/>
            <person name="Wegrzyn J.L."/>
            <person name="Mcevoy S.L."/>
        </authorList>
    </citation>
    <scope>NUCLEOTIDE SEQUENCE</scope>
    <source>
        <strain evidence="2">91603</strain>
        <tissue evidence="2">Leaf</tissue>
    </source>
</reference>
<dbReference type="AlphaFoldDB" id="A0AAD5J7A5"/>
<organism evidence="2 3">
    <name type="scientific">Acer negundo</name>
    <name type="common">Box elder</name>
    <dbReference type="NCBI Taxonomy" id="4023"/>
    <lineage>
        <taxon>Eukaryota</taxon>
        <taxon>Viridiplantae</taxon>
        <taxon>Streptophyta</taxon>
        <taxon>Embryophyta</taxon>
        <taxon>Tracheophyta</taxon>
        <taxon>Spermatophyta</taxon>
        <taxon>Magnoliopsida</taxon>
        <taxon>eudicotyledons</taxon>
        <taxon>Gunneridae</taxon>
        <taxon>Pentapetalae</taxon>
        <taxon>rosids</taxon>
        <taxon>malvids</taxon>
        <taxon>Sapindales</taxon>
        <taxon>Sapindaceae</taxon>
        <taxon>Hippocastanoideae</taxon>
        <taxon>Acereae</taxon>
        <taxon>Acer</taxon>
    </lineage>
</organism>
<dbReference type="PANTHER" id="PTHR23346">
    <property type="entry name" value="TRANSLATIONAL ACTIVATOR GCN1-RELATED"/>
    <property type="match status" value="1"/>
</dbReference>
<dbReference type="EMBL" id="JAJSOW010000100">
    <property type="protein sequence ID" value="KAI9184895.1"/>
    <property type="molecule type" value="Genomic_DNA"/>
</dbReference>
<name>A0AAD5J7A5_ACENE</name>
<comment type="caution">
    <text evidence="2">The sequence shown here is derived from an EMBL/GenBank/DDBJ whole genome shotgun (WGS) entry which is preliminary data.</text>
</comment>
<dbReference type="InterPro" id="IPR016024">
    <property type="entry name" value="ARM-type_fold"/>
</dbReference>
<reference evidence="2" key="1">
    <citation type="journal article" date="2022" name="Plant J.">
        <title>Strategies of tolerance reflected in two North American maple genomes.</title>
        <authorList>
            <person name="McEvoy S.L."/>
            <person name="Sezen U.U."/>
            <person name="Trouern-Trend A."/>
            <person name="McMahon S.M."/>
            <person name="Schaberg P.G."/>
            <person name="Yang J."/>
            <person name="Wegrzyn J.L."/>
            <person name="Swenson N.G."/>
        </authorList>
    </citation>
    <scope>NUCLEOTIDE SEQUENCE</scope>
    <source>
        <strain evidence="2">91603</strain>
    </source>
</reference>
<dbReference type="GO" id="GO:0006417">
    <property type="term" value="P:regulation of translation"/>
    <property type="evidence" value="ECO:0007669"/>
    <property type="project" value="TreeGrafter"/>
</dbReference>